<dbReference type="EMBL" id="MEVL01000017">
    <property type="protein sequence ID" value="OGC61227.1"/>
    <property type="molecule type" value="Genomic_DNA"/>
</dbReference>
<reference evidence="2 3" key="1">
    <citation type="journal article" date="2016" name="Nat. Commun.">
        <title>Thousands of microbial genomes shed light on interconnected biogeochemical processes in an aquifer system.</title>
        <authorList>
            <person name="Anantharaman K."/>
            <person name="Brown C.T."/>
            <person name="Hug L.A."/>
            <person name="Sharon I."/>
            <person name="Castelle C.J."/>
            <person name="Probst A.J."/>
            <person name="Thomas B.C."/>
            <person name="Singh A."/>
            <person name="Wilkins M.J."/>
            <person name="Karaoz U."/>
            <person name="Brodie E.L."/>
            <person name="Williams K.H."/>
            <person name="Hubbard S.S."/>
            <person name="Banfield J.F."/>
        </authorList>
    </citation>
    <scope>NUCLEOTIDE SEQUENCE [LARGE SCALE GENOMIC DNA]</scope>
</reference>
<dbReference type="AlphaFoldDB" id="A0A1F4VVL0"/>
<evidence type="ECO:0000259" key="1">
    <source>
        <dbReference type="SMART" id="SM00966"/>
    </source>
</evidence>
<dbReference type="InterPro" id="IPR007159">
    <property type="entry name" value="SpoVT-AbrB_dom"/>
</dbReference>
<dbReference type="Pfam" id="PF04014">
    <property type="entry name" value="MazE_antitoxin"/>
    <property type="match status" value="1"/>
</dbReference>
<dbReference type="InterPro" id="IPR037914">
    <property type="entry name" value="SpoVT-AbrB_sf"/>
</dbReference>
<organism evidence="2 3">
    <name type="scientific">candidate division WWE3 bacterium RIFCSPLOWO2_01_FULL_53_14</name>
    <dbReference type="NCBI Taxonomy" id="1802628"/>
    <lineage>
        <taxon>Bacteria</taxon>
        <taxon>Katanobacteria</taxon>
    </lineage>
</organism>
<gene>
    <name evidence="2" type="ORF">A2890_00835</name>
</gene>
<dbReference type="Proteomes" id="UP000176967">
    <property type="component" value="Unassembled WGS sequence"/>
</dbReference>
<dbReference type="STRING" id="1802628.A2890_00835"/>
<name>A0A1F4VVL0_UNCKA</name>
<evidence type="ECO:0000313" key="2">
    <source>
        <dbReference type="EMBL" id="OGC61227.1"/>
    </source>
</evidence>
<dbReference type="Gene3D" id="2.10.260.10">
    <property type="match status" value="1"/>
</dbReference>
<feature type="domain" description="SpoVT-AbrB" evidence="1">
    <location>
        <begin position="6"/>
        <end position="54"/>
    </location>
</feature>
<dbReference type="SMART" id="SM00966">
    <property type="entry name" value="SpoVT_AbrB"/>
    <property type="match status" value="1"/>
</dbReference>
<accession>A0A1F4VVL0</accession>
<dbReference type="GO" id="GO:0003677">
    <property type="term" value="F:DNA binding"/>
    <property type="evidence" value="ECO:0007669"/>
    <property type="project" value="InterPro"/>
</dbReference>
<sequence length="64" mass="7025">MAKKIIQTGNSAAVTLPSEFIQTLNLKIGDPVEVNVNYVKGEIIFRFPSARQLPLAVGRNGRDQ</sequence>
<proteinExistence type="predicted"/>
<evidence type="ECO:0000313" key="3">
    <source>
        <dbReference type="Proteomes" id="UP000176967"/>
    </source>
</evidence>
<comment type="caution">
    <text evidence="2">The sequence shown here is derived from an EMBL/GenBank/DDBJ whole genome shotgun (WGS) entry which is preliminary data.</text>
</comment>
<dbReference type="SUPFAM" id="SSF89447">
    <property type="entry name" value="AbrB/MazE/MraZ-like"/>
    <property type="match status" value="1"/>
</dbReference>
<protein>
    <recommendedName>
        <fullName evidence="1">SpoVT-AbrB domain-containing protein</fullName>
    </recommendedName>
</protein>